<evidence type="ECO:0000256" key="1">
    <source>
        <dbReference type="SAM" id="Coils"/>
    </source>
</evidence>
<accession>A0A9X2BAB5</accession>
<dbReference type="RefSeq" id="WP_245132474.1">
    <property type="nucleotide sequence ID" value="NZ_JALJEJ010000011.1"/>
</dbReference>
<organism evidence="4 5">
    <name type="scientific">Mucilaginibacter straminoryzae</name>
    <dbReference type="NCBI Taxonomy" id="2932774"/>
    <lineage>
        <taxon>Bacteria</taxon>
        <taxon>Pseudomonadati</taxon>
        <taxon>Bacteroidota</taxon>
        <taxon>Sphingobacteriia</taxon>
        <taxon>Sphingobacteriales</taxon>
        <taxon>Sphingobacteriaceae</taxon>
        <taxon>Mucilaginibacter</taxon>
    </lineage>
</organism>
<name>A0A9X2BAB5_9SPHI</name>
<keyword evidence="2" id="KW-0472">Membrane</keyword>
<keyword evidence="3" id="KW-0732">Signal</keyword>
<evidence type="ECO:0000313" key="4">
    <source>
        <dbReference type="EMBL" id="MCJ8211664.1"/>
    </source>
</evidence>
<keyword evidence="2" id="KW-1133">Transmembrane helix</keyword>
<feature type="signal peptide" evidence="3">
    <location>
        <begin position="1"/>
        <end position="24"/>
    </location>
</feature>
<feature type="coiled-coil region" evidence="1">
    <location>
        <begin position="220"/>
        <end position="258"/>
    </location>
</feature>
<feature type="transmembrane region" description="Helical" evidence="2">
    <location>
        <begin position="187"/>
        <end position="204"/>
    </location>
</feature>
<dbReference type="EMBL" id="JALJEJ010000011">
    <property type="protein sequence ID" value="MCJ8211664.1"/>
    <property type="molecule type" value="Genomic_DNA"/>
</dbReference>
<evidence type="ECO:0000313" key="5">
    <source>
        <dbReference type="Proteomes" id="UP001139450"/>
    </source>
</evidence>
<feature type="chain" id="PRO_5040750879" evidence="3">
    <location>
        <begin position="25"/>
        <end position="261"/>
    </location>
</feature>
<dbReference type="AlphaFoldDB" id="A0A9X2BAB5"/>
<protein>
    <submittedName>
        <fullName evidence="4">Uncharacterized protein</fullName>
    </submittedName>
</protein>
<proteinExistence type="predicted"/>
<evidence type="ECO:0000256" key="3">
    <source>
        <dbReference type="SAM" id="SignalP"/>
    </source>
</evidence>
<sequence>MTNKLLLKHFPVVALIAISLSAGAQDTTKKVTAPAKTINVKPKPAATQQPAANPYKTVAKTPAPGAQTGAQVPAATNPRPYTTPVQTTSVAPNDRSLNGQYQFLLSKTYNYQRGMLAAFYKSVTDSLKAERKKITPLQTQVAALNDSLKATHTALNEQQKTLDQSNNNRDSISLLGINMSKSSYNSLMWGLVLAFGAVAAIVIVRSGSYSREAKYRVRLYEELDEEYKTYKVKANEKEKKLARELQTARNKLEEITGKPEY</sequence>
<reference evidence="4" key="1">
    <citation type="submission" date="2022-04" db="EMBL/GenBank/DDBJ databases">
        <title>Mucilaginibacter sp. RS28 isolated from freshwater.</title>
        <authorList>
            <person name="Ko S.-R."/>
        </authorList>
    </citation>
    <scope>NUCLEOTIDE SEQUENCE</scope>
    <source>
        <strain evidence="4">RS28</strain>
    </source>
</reference>
<keyword evidence="1" id="KW-0175">Coiled coil</keyword>
<gene>
    <name evidence="4" type="ORF">MUY27_18240</name>
</gene>
<keyword evidence="2" id="KW-0812">Transmembrane</keyword>
<comment type="caution">
    <text evidence="4">The sequence shown here is derived from an EMBL/GenBank/DDBJ whole genome shotgun (WGS) entry which is preliminary data.</text>
</comment>
<dbReference type="Proteomes" id="UP001139450">
    <property type="component" value="Unassembled WGS sequence"/>
</dbReference>
<keyword evidence="5" id="KW-1185">Reference proteome</keyword>
<evidence type="ECO:0000256" key="2">
    <source>
        <dbReference type="SAM" id="Phobius"/>
    </source>
</evidence>